<proteinExistence type="predicted"/>
<keyword evidence="3" id="KW-1185">Reference proteome</keyword>
<dbReference type="GeneID" id="40384710"/>
<name>A0A2U9R6D5_PICKU</name>
<sequence>MIFMRQCKLAILQGPKSNIYPRILYSKAQQLRFQSSFNSSSFTADDMFESRLEILEKNTEEEFLKKPKLESQVETNKKIMELYESIENYQRSIYDFNKLSPGKNVYIKRSNELIKKILTDPKTNFDDQLLEELFVKQPLFPTLETIIKSYYSKGSSIYIPSKLSLIPFRKLLWDAQFQQALDYVELTNGNKRYIEHRKKGLKNIFKIFGGSIVGFIGMIHGYVSVFHPEIIHSGVGGTSFGIYGIYACIATYLVNCGFLAGLAFSSKGLENGNLMFKQSTMPHEWYLKVDQMKMCSKILEADAEINGIDGFATRDVVSRIQKMGFEVNEPEQEVMLRQYWYSSGEGFMWVEPDIDPAEIEWWKHLDDIGVKKVWDQDLNKIEEADACDDNISDDDVTELLIPDDKK</sequence>
<keyword evidence="1" id="KW-1133">Transmembrane helix</keyword>
<evidence type="ECO:0000313" key="2">
    <source>
        <dbReference type="EMBL" id="AWU76915.1"/>
    </source>
</evidence>
<feature type="transmembrane region" description="Helical" evidence="1">
    <location>
        <begin position="243"/>
        <end position="265"/>
    </location>
</feature>
<keyword evidence="1" id="KW-0812">Transmembrane</keyword>
<accession>A0A2U9R6D5</accession>
<feature type="transmembrane region" description="Helical" evidence="1">
    <location>
        <begin position="204"/>
        <end position="223"/>
    </location>
</feature>
<keyword evidence="1" id="KW-0472">Membrane</keyword>
<dbReference type="AlphaFoldDB" id="A0A2U9R6D5"/>
<dbReference type="Proteomes" id="UP000249293">
    <property type="component" value="Chromosome 3"/>
</dbReference>
<dbReference type="EMBL" id="CP028775">
    <property type="protein sequence ID" value="AWU76915.1"/>
    <property type="molecule type" value="Genomic_DNA"/>
</dbReference>
<organism evidence="2 3">
    <name type="scientific">Pichia kudriavzevii</name>
    <name type="common">Yeast</name>
    <name type="synonym">Issatchenkia orientalis</name>
    <dbReference type="NCBI Taxonomy" id="4909"/>
    <lineage>
        <taxon>Eukaryota</taxon>
        <taxon>Fungi</taxon>
        <taxon>Dikarya</taxon>
        <taxon>Ascomycota</taxon>
        <taxon>Saccharomycotina</taxon>
        <taxon>Pichiomycetes</taxon>
        <taxon>Pichiales</taxon>
        <taxon>Pichiaceae</taxon>
        <taxon>Pichia</taxon>
    </lineage>
</organism>
<dbReference type="RefSeq" id="XP_029322392.1">
    <property type="nucleotide sequence ID" value="XM_029466532.1"/>
</dbReference>
<evidence type="ECO:0000313" key="3">
    <source>
        <dbReference type="Proteomes" id="UP000249293"/>
    </source>
</evidence>
<evidence type="ECO:0000256" key="1">
    <source>
        <dbReference type="SAM" id="Phobius"/>
    </source>
</evidence>
<reference evidence="2 3" key="1">
    <citation type="submission" date="2018-06" db="EMBL/GenBank/DDBJ databases">
        <title>Population genomics shows no distinction between pathogenic Candida krusei and environmental Pichia kudriavzevii: One species, four names.</title>
        <authorList>
            <person name="Douglass A.P."/>
            <person name="Offei B."/>
            <person name="Braun-Galleani S."/>
            <person name="Coughlan A.Y."/>
            <person name="Martos A."/>
            <person name="Ortiz-Merino R.A."/>
            <person name="Byrne K.P."/>
            <person name="Wolfe K.H."/>
        </authorList>
    </citation>
    <scope>NUCLEOTIDE SEQUENCE [LARGE SCALE GENOMIC DNA]</scope>
    <source>
        <strain evidence="2 3">CBS573</strain>
    </source>
</reference>
<dbReference type="VEuPathDB" id="FungiDB:C5L36_0C08290"/>
<dbReference type="OrthoDB" id="4089405at2759"/>
<gene>
    <name evidence="2" type="ORF">C5L36_0C08290</name>
</gene>
<dbReference type="KEGG" id="pkz:C5L36_0C08290"/>
<protein>
    <submittedName>
        <fullName evidence="2">Uncharacterized protein</fullName>
    </submittedName>
</protein>